<keyword evidence="3" id="KW-1185">Reference proteome</keyword>
<feature type="non-terminal residue" evidence="2">
    <location>
        <position position="302"/>
    </location>
</feature>
<name>A0A6A6QKR0_9PEZI</name>
<evidence type="ECO:0000313" key="3">
    <source>
        <dbReference type="Proteomes" id="UP000799750"/>
    </source>
</evidence>
<dbReference type="Pfam" id="PF06985">
    <property type="entry name" value="HET"/>
    <property type="match status" value="1"/>
</dbReference>
<dbReference type="AlphaFoldDB" id="A0A6A6QKR0"/>
<evidence type="ECO:0000313" key="2">
    <source>
        <dbReference type="EMBL" id="KAF2492606.1"/>
    </source>
</evidence>
<organism evidence="2 3">
    <name type="scientific">Lophium mytilinum</name>
    <dbReference type="NCBI Taxonomy" id="390894"/>
    <lineage>
        <taxon>Eukaryota</taxon>
        <taxon>Fungi</taxon>
        <taxon>Dikarya</taxon>
        <taxon>Ascomycota</taxon>
        <taxon>Pezizomycotina</taxon>
        <taxon>Dothideomycetes</taxon>
        <taxon>Pleosporomycetidae</taxon>
        <taxon>Mytilinidiales</taxon>
        <taxon>Mytilinidiaceae</taxon>
        <taxon>Lophium</taxon>
    </lineage>
</organism>
<dbReference type="OrthoDB" id="5362512at2759"/>
<dbReference type="PANTHER" id="PTHR33112">
    <property type="entry name" value="DOMAIN PROTEIN, PUTATIVE-RELATED"/>
    <property type="match status" value="1"/>
</dbReference>
<feature type="non-terminal residue" evidence="2">
    <location>
        <position position="1"/>
    </location>
</feature>
<proteinExistence type="predicted"/>
<protein>
    <submittedName>
        <fullName evidence="2">HET-domain-containing protein</fullName>
    </submittedName>
</protein>
<dbReference type="InterPro" id="IPR010730">
    <property type="entry name" value="HET"/>
</dbReference>
<dbReference type="EMBL" id="MU004193">
    <property type="protein sequence ID" value="KAF2492606.1"/>
    <property type="molecule type" value="Genomic_DNA"/>
</dbReference>
<evidence type="ECO:0000259" key="1">
    <source>
        <dbReference type="Pfam" id="PF06985"/>
    </source>
</evidence>
<gene>
    <name evidence="2" type="ORF">BU16DRAFT_442463</name>
</gene>
<sequence length="302" mass="35237">LPTRVIDVGDAASRQPFLFQTEGRRAPYISLSHCWGKSKSPFFTTTSETLSARQTGLDPDETPQTFQDAIKITRRLGFQYIWIDSLCILQDSRDDWAAESRQMQNYYKNAVLNIMAEAAESDKEGFLNIDNREPIRKQRVEDEEMGKVRIPFHQRLSAKPSFVTLRNPPGRSRLELNLPTIWRGWILQEHVLAPRAIHYIGSQMVWECQRQKDPEEYEDPDRFDPCFRWYKIVENFMNRNLTFPEDRFPAISGIAREVCDHTGYTYKAGLWEEDILTGLLWWAYGDGVPSTQYRAPSWSWAS</sequence>
<dbReference type="PANTHER" id="PTHR33112:SF8">
    <property type="entry name" value="HETEROKARYON INCOMPATIBILITY DOMAIN-CONTAINING PROTEIN"/>
    <property type="match status" value="1"/>
</dbReference>
<dbReference type="Proteomes" id="UP000799750">
    <property type="component" value="Unassembled WGS sequence"/>
</dbReference>
<reference evidence="2" key="1">
    <citation type="journal article" date="2020" name="Stud. Mycol.">
        <title>101 Dothideomycetes genomes: a test case for predicting lifestyles and emergence of pathogens.</title>
        <authorList>
            <person name="Haridas S."/>
            <person name="Albert R."/>
            <person name="Binder M."/>
            <person name="Bloem J."/>
            <person name="Labutti K."/>
            <person name="Salamov A."/>
            <person name="Andreopoulos B."/>
            <person name="Baker S."/>
            <person name="Barry K."/>
            <person name="Bills G."/>
            <person name="Bluhm B."/>
            <person name="Cannon C."/>
            <person name="Castanera R."/>
            <person name="Culley D."/>
            <person name="Daum C."/>
            <person name="Ezra D."/>
            <person name="Gonzalez J."/>
            <person name="Henrissat B."/>
            <person name="Kuo A."/>
            <person name="Liang C."/>
            <person name="Lipzen A."/>
            <person name="Lutzoni F."/>
            <person name="Magnuson J."/>
            <person name="Mondo S."/>
            <person name="Nolan M."/>
            <person name="Ohm R."/>
            <person name="Pangilinan J."/>
            <person name="Park H.-J."/>
            <person name="Ramirez L."/>
            <person name="Alfaro M."/>
            <person name="Sun H."/>
            <person name="Tritt A."/>
            <person name="Yoshinaga Y."/>
            <person name="Zwiers L.-H."/>
            <person name="Turgeon B."/>
            <person name="Goodwin S."/>
            <person name="Spatafora J."/>
            <person name="Crous P."/>
            <person name="Grigoriev I."/>
        </authorList>
    </citation>
    <scope>NUCLEOTIDE SEQUENCE</scope>
    <source>
        <strain evidence="2">CBS 269.34</strain>
    </source>
</reference>
<feature type="domain" description="Heterokaryon incompatibility" evidence="1">
    <location>
        <begin position="28"/>
        <end position="189"/>
    </location>
</feature>
<accession>A0A6A6QKR0</accession>